<dbReference type="GO" id="GO:0003700">
    <property type="term" value="F:DNA-binding transcription factor activity"/>
    <property type="evidence" value="ECO:0007669"/>
    <property type="project" value="InterPro"/>
</dbReference>
<organism evidence="6 7">
    <name type="scientific">Mesorhizobium qingshengii</name>
    <dbReference type="NCBI Taxonomy" id="1165689"/>
    <lineage>
        <taxon>Bacteria</taxon>
        <taxon>Pseudomonadati</taxon>
        <taxon>Pseudomonadota</taxon>
        <taxon>Alphaproteobacteria</taxon>
        <taxon>Hyphomicrobiales</taxon>
        <taxon>Phyllobacteriaceae</taxon>
        <taxon>Mesorhizobium</taxon>
    </lineage>
</organism>
<dbReference type="STRING" id="1165689.SAMN02927914_06864"/>
<keyword evidence="3" id="KW-0238">DNA-binding</keyword>
<dbReference type="InterPro" id="IPR051446">
    <property type="entry name" value="HTH_trans_reg/aminotransferase"/>
</dbReference>
<evidence type="ECO:0000313" key="6">
    <source>
        <dbReference type="EMBL" id="SDB00100.1"/>
    </source>
</evidence>
<keyword evidence="4" id="KW-0804">Transcription</keyword>
<dbReference type="EMBL" id="FMXM01000101">
    <property type="protein sequence ID" value="SDB00100.1"/>
    <property type="molecule type" value="Genomic_DNA"/>
</dbReference>
<dbReference type="CDD" id="cd07377">
    <property type="entry name" value="WHTH_GntR"/>
    <property type="match status" value="1"/>
</dbReference>
<evidence type="ECO:0000256" key="2">
    <source>
        <dbReference type="ARBA" id="ARBA00023015"/>
    </source>
</evidence>
<dbReference type="InterPro" id="IPR036388">
    <property type="entry name" value="WH-like_DNA-bd_sf"/>
</dbReference>
<evidence type="ECO:0000256" key="3">
    <source>
        <dbReference type="ARBA" id="ARBA00023125"/>
    </source>
</evidence>
<dbReference type="SMART" id="SM00345">
    <property type="entry name" value="HTH_GNTR"/>
    <property type="match status" value="1"/>
</dbReference>
<name>A0A1G5ZZR7_9HYPH</name>
<evidence type="ECO:0000313" key="7">
    <source>
        <dbReference type="Proteomes" id="UP000198588"/>
    </source>
</evidence>
<dbReference type="PRINTS" id="PR00035">
    <property type="entry name" value="HTHGNTR"/>
</dbReference>
<gene>
    <name evidence="6" type="ORF">SAMN02927914_06864</name>
</gene>
<keyword evidence="2" id="KW-0805">Transcription regulation</keyword>
<dbReference type="InterPro" id="IPR000524">
    <property type="entry name" value="Tscrpt_reg_HTH_GntR"/>
</dbReference>
<feature type="domain" description="HTH gntR-type" evidence="5">
    <location>
        <begin position="18"/>
        <end position="86"/>
    </location>
</feature>
<evidence type="ECO:0000259" key="5">
    <source>
        <dbReference type="PROSITE" id="PS50949"/>
    </source>
</evidence>
<evidence type="ECO:0000256" key="1">
    <source>
        <dbReference type="ARBA" id="ARBA00022898"/>
    </source>
</evidence>
<protein>
    <submittedName>
        <fullName evidence="6">Regulatory protein, gntR family</fullName>
    </submittedName>
</protein>
<dbReference type="PANTHER" id="PTHR46577">
    <property type="entry name" value="HTH-TYPE TRANSCRIPTIONAL REGULATORY PROTEIN GABR"/>
    <property type="match status" value="1"/>
</dbReference>
<keyword evidence="1" id="KW-0663">Pyridoxal phosphate</keyword>
<dbReference type="AlphaFoldDB" id="A0A1G5ZZR7"/>
<dbReference type="PANTHER" id="PTHR46577:SF1">
    <property type="entry name" value="HTH-TYPE TRANSCRIPTIONAL REGULATORY PROTEIN GABR"/>
    <property type="match status" value="1"/>
</dbReference>
<dbReference type="GO" id="GO:0003677">
    <property type="term" value="F:DNA binding"/>
    <property type="evidence" value="ECO:0007669"/>
    <property type="project" value="UniProtKB-KW"/>
</dbReference>
<dbReference type="OrthoDB" id="9808770at2"/>
<dbReference type="Gene3D" id="1.10.10.10">
    <property type="entry name" value="Winged helix-like DNA-binding domain superfamily/Winged helix DNA-binding domain"/>
    <property type="match status" value="1"/>
</dbReference>
<accession>A0A1G5ZZR7</accession>
<dbReference type="Proteomes" id="UP000198588">
    <property type="component" value="Unassembled WGS sequence"/>
</dbReference>
<proteinExistence type="predicted"/>
<dbReference type="Pfam" id="PF00392">
    <property type="entry name" value="GntR"/>
    <property type="match status" value="1"/>
</dbReference>
<evidence type="ECO:0000256" key="4">
    <source>
        <dbReference type="ARBA" id="ARBA00023163"/>
    </source>
</evidence>
<reference evidence="6 7" key="1">
    <citation type="submission" date="2016-10" db="EMBL/GenBank/DDBJ databases">
        <authorList>
            <person name="de Groot N.N."/>
        </authorList>
    </citation>
    <scope>NUCLEOTIDE SEQUENCE [LARGE SCALE GENOMIC DNA]</scope>
    <source>
        <strain evidence="6 7">CGMCC 1.12097</strain>
    </source>
</reference>
<sequence length="161" mass="17630">MKQMVQPTRAVSAGRTQGVGGRQIYEALREQILTGVYETGSQLPSSRGLANDLGVSRTTVTVAYEQLLAEGFIEVTQGARPRVAASVRREASSTVPKRSGPIHLSSYGERLHGSPPWSDYLPTHLKVDFRYGDLAPSDFPALIWKRAMNAAMSQRPGRLAY</sequence>
<dbReference type="SUPFAM" id="SSF46785">
    <property type="entry name" value="Winged helix' DNA-binding domain"/>
    <property type="match status" value="1"/>
</dbReference>
<dbReference type="InterPro" id="IPR036390">
    <property type="entry name" value="WH_DNA-bd_sf"/>
</dbReference>
<dbReference type="RefSeq" id="WP_143019607.1">
    <property type="nucleotide sequence ID" value="NZ_FMXM01000101.1"/>
</dbReference>
<dbReference type="PROSITE" id="PS50949">
    <property type="entry name" value="HTH_GNTR"/>
    <property type="match status" value="1"/>
</dbReference>
<feature type="non-terminal residue" evidence="6">
    <location>
        <position position="161"/>
    </location>
</feature>